<reference evidence="1 2" key="1">
    <citation type="submission" date="2023-07" db="EMBL/GenBank/DDBJ databases">
        <title>Genomic Encyclopedia of Type Strains, Phase IV (KMG-IV): sequencing the most valuable type-strain genomes for metagenomic binning, comparative biology and taxonomic classification.</title>
        <authorList>
            <person name="Goeker M."/>
        </authorList>
    </citation>
    <scope>NUCLEOTIDE SEQUENCE [LARGE SCALE GENOMIC DNA]</scope>
    <source>
        <strain evidence="1 2">DSM 19013</strain>
    </source>
</reference>
<dbReference type="PANTHER" id="PTHR10000">
    <property type="entry name" value="PHOSPHOSERINE PHOSPHATASE"/>
    <property type="match status" value="1"/>
</dbReference>
<comment type="caution">
    <text evidence="1">The sequence shown here is derived from an EMBL/GenBank/DDBJ whole genome shotgun (WGS) entry which is preliminary data.</text>
</comment>
<dbReference type="Gene3D" id="3.40.50.1000">
    <property type="entry name" value="HAD superfamily/HAD-like"/>
    <property type="match status" value="1"/>
</dbReference>
<dbReference type="Pfam" id="PF08282">
    <property type="entry name" value="Hydrolase_3"/>
    <property type="match status" value="1"/>
</dbReference>
<gene>
    <name evidence="1" type="ORF">QO012_004100</name>
</gene>
<dbReference type="SUPFAM" id="SSF56784">
    <property type="entry name" value="HAD-like"/>
    <property type="match status" value="1"/>
</dbReference>
<dbReference type="PROSITE" id="PS01228">
    <property type="entry name" value="COF_1"/>
    <property type="match status" value="1"/>
</dbReference>
<dbReference type="PANTHER" id="PTHR10000:SF8">
    <property type="entry name" value="HAD SUPERFAMILY HYDROLASE-LIKE, TYPE 3"/>
    <property type="match status" value="1"/>
</dbReference>
<dbReference type="NCBIfam" id="TIGR01484">
    <property type="entry name" value="HAD-SF-IIB"/>
    <property type="match status" value="1"/>
</dbReference>
<dbReference type="SFLD" id="SFLDS00003">
    <property type="entry name" value="Haloacid_Dehalogenase"/>
    <property type="match status" value="1"/>
</dbReference>
<proteinExistence type="predicted"/>
<protein>
    <submittedName>
        <fullName evidence="1">Cof subfamily protein (Haloacid dehalogenase superfamily)</fullName>
    </submittedName>
</protein>
<dbReference type="NCBIfam" id="TIGR00099">
    <property type="entry name" value="Cof-subfamily"/>
    <property type="match status" value="1"/>
</dbReference>
<dbReference type="RefSeq" id="WP_238208364.1">
    <property type="nucleotide sequence ID" value="NZ_BPQE01000050.1"/>
</dbReference>
<organism evidence="1 2">
    <name type="scientific">Methylobacterium aerolatum</name>
    <dbReference type="NCBI Taxonomy" id="418708"/>
    <lineage>
        <taxon>Bacteria</taxon>
        <taxon>Pseudomonadati</taxon>
        <taxon>Pseudomonadota</taxon>
        <taxon>Alphaproteobacteria</taxon>
        <taxon>Hyphomicrobiales</taxon>
        <taxon>Methylobacteriaceae</taxon>
        <taxon>Methylobacterium</taxon>
    </lineage>
</organism>
<dbReference type="InterPro" id="IPR036412">
    <property type="entry name" value="HAD-like_sf"/>
</dbReference>
<name>A0ABU0I4P2_9HYPH</name>
<dbReference type="Proteomes" id="UP001231124">
    <property type="component" value="Unassembled WGS sequence"/>
</dbReference>
<evidence type="ECO:0000313" key="2">
    <source>
        <dbReference type="Proteomes" id="UP001231124"/>
    </source>
</evidence>
<evidence type="ECO:0000313" key="1">
    <source>
        <dbReference type="EMBL" id="MDQ0449581.1"/>
    </source>
</evidence>
<accession>A0ABU0I4P2</accession>
<keyword evidence="2" id="KW-1185">Reference proteome</keyword>
<dbReference type="InterPro" id="IPR006379">
    <property type="entry name" value="HAD-SF_hydro_IIB"/>
</dbReference>
<dbReference type="EMBL" id="JAUSVP010000015">
    <property type="protein sequence ID" value="MDQ0449581.1"/>
    <property type="molecule type" value="Genomic_DNA"/>
</dbReference>
<dbReference type="InterPro" id="IPR000150">
    <property type="entry name" value="Cof"/>
</dbReference>
<dbReference type="SFLD" id="SFLDG01140">
    <property type="entry name" value="C2.B:_Phosphomannomutase_and_P"/>
    <property type="match status" value="1"/>
</dbReference>
<sequence length="288" mass="29842">MTPEPIALVVSDVDGTLVTSDKRLAPATLAAVARLRAAGIGFTIASARPPVGLRSLVADLSLDLPVGAYNGATVIGPDLAVIEETLIPGDAAREAADRLMAEGVDVWVFAAGAWHLRDPQAPYTDLERRTLQAEPRVTADLGPLLAAASKIVGVSRDPAHLAACEGRLAAALGDRATVHRSQPYYLDVTPPGFDKGRFVTWLSRHLGIPPERIATFGDAANDIPMFARSGLAVAMGNGDAAVKAAARAVTADNDSDGFAEGVARFVLAPSTGGETAVARRAQRSGPKA</sequence>
<dbReference type="Gene3D" id="3.30.1240.10">
    <property type="match status" value="1"/>
</dbReference>
<dbReference type="InterPro" id="IPR023214">
    <property type="entry name" value="HAD_sf"/>
</dbReference>